<dbReference type="PROSITE" id="PS00332">
    <property type="entry name" value="SOD_CU_ZN_2"/>
    <property type="match status" value="1"/>
</dbReference>
<comment type="similarity">
    <text evidence="1">Belongs to the Cu-Zn superoxide dismutase family.</text>
</comment>
<dbReference type="SUPFAM" id="SSF49329">
    <property type="entry name" value="Cu,Zn superoxide dismutase-like"/>
    <property type="match status" value="1"/>
</dbReference>
<gene>
    <name evidence="3" type="ORF">ACH4F9_10830</name>
</gene>
<protein>
    <submittedName>
        <fullName evidence="3">Superoxide dismutase family protein</fullName>
    </submittedName>
</protein>
<accession>A0ABW7QLB6</accession>
<name>A0ABW7QLB6_9ACTN</name>
<dbReference type="Gene3D" id="2.60.40.200">
    <property type="entry name" value="Superoxide dismutase, copper/zinc binding domain"/>
    <property type="match status" value="1"/>
</dbReference>
<reference evidence="3 4" key="1">
    <citation type="submission" date="2024-10" db="EMBL/GenBank/DDBJ databases">
        <title>The Natural Products Discovery Center: Release of the First 8490 Sequenced Strains for Exploring Actinobacteria Biosynthetic Diversity.</title>
        <authorList>
            <person name="Kalkreuter E."/>
            <person name="Kautsar S.A."/>
            <person name="Yang D."/>
            <person name="Bader C.D."/>
            <person name="Teijaro C.N."/>
            <person name="Fluegel L."/>
            <person name="Davis C.M."/>
            <person name="Simpson J.R."/>
            <person name="Lauterbach L."/>
            <person name="Steele A.D."/>
            <person name="Gui C."/>
            <person name="Meng S."/>
            <person name="Li G."/>
            <person name="Viehrig K."/>
            <person name="Ye F."/>
            <person name="Su P."/>
            <person name="Kiefer A.F."/>
            <person name="Nichols A."/>
            <person name="Cepeda A.J."/>
            <person name="Yan W."/>
            <person name="Fan B."/>
            <person name="Jiang Y."/>
            <person name="Adhikari A."/>
            <person name="Zheng C.-J."/>
            <person name="Schuster L."/>
            <person name="Cowan T.M."/>
            <person name="Smanski M.J."/>
            <person name="Chevrette M.G."/>
            <person name="De Carvalho L.P.S."/>
            <person name="Shen B."/>
        </authorList>
    </citation>
    <scope>NUCLEOTIDE SEQUENCE [LARGE SCALE GENOMIC DNA]</scope>
    <source>
        <strain evidence="3 4">NPDC017990</strain>
    </source>
</reference>
<comment type="caution">
    <text evidence="3">The sequence shown here is derived from an EMBL/GenBank/DDBJ whole genome shotgun (WGS) entry which is preliminary data.</text>
</comment>
<evidence type="ECO:0000256" key="1">
    <source>
        <dbReference type="ARBA" id="ARBA00010457"/>
    </source>
</evidence>
<sequence>MVTGTLAGVMATAVLAGVGVVAGDGAEPRYWMRVGARFAPPTAFIPSSAITYDMKLVPAGSAIEVEQRSRPGGPGGRGVRGARGGMAVTVRVEGLKPGHAYGAHVHQKACGADPEAAGGHYQHREDPEQPSKDPAFLNPRNEVWLDFTAGPDGSGEATARHDWEFRAGGAGSVVLHREPGGAGDRVACFTVPLVSGG</sequence>
<feature type="compositionally biased region" description="Basic and acidic residues" evidence="2">
    <location>
        <begin position="122"/>
        <end position="131"/>
    </location>
</feature>
<proteinExistence type="inferred from homology"/>
<feature type="region of interest" description="Disordered" evidence="2">
    <location>
        <begin position="111"/>
        <end position="137"/>
    </location>
</feature>
<dbReference type="Proteomes" id="UP001610818">
    <property type="component" value="Unassembled WGS sequence"/>
</dbReference>
<dbReference type="RefSeq" id="WP_397710531.1">
    <property type="nucleotide sequence ID" value="NZ_JBIRGN010000002.1"/>
</dbReference>
<keyword evidence="4" id="KW-1185">Reference proteome</keyword>
<evidence type="ECO:0000313" key="4">
    <source>
        <dbReference type="Proteomes" id="UP001610818"/>
    </source>
</evidence>
<evidence type="ECO:0000313" key="3">
    <source>
        <dbReference type="EMBL" id="MFH8545478.1"/>
    </source>
</evidence>
<evidence type="ECO:0000256" key="2">
    <source>
        <dbReference type="SAM" id="MobiDB-lite"/>
    </source>
</evidence>
<dbReference type="InterPro" id="IPR018152">
    <property type="entry name" value="SOD_Cu/Zn_BS"/>
</dbReference>
<organism evidence="3 4">
    <name type="scientific">Streptomyces longisporoflavus</name>
    <dbReference type="NCBI Taxonomy" id="28044"/>
    <lineage>
        <taxon>Bacteria</taxon>
        <taxon>Bacillati</taxon>
        <taxon>Actinomycetota</taxon>
        <taxon>Actinomycetes</taxon>
        <taxon>Kitasatosporales</taxon>
        <taxon>Streptomycetaceae</taxon>
        <taxon>Streptomyces</taxon>
    </lineage>
</organism>
<dbReference type="InterPro" id="IPR036423">
    <property type="entry name" value="SOD-like_Cu/Zn_dom_sf"/>
</dbReference>
<dbReference type="EMBL" id="JBIRGQ010000002">
    <property type="protein sequence ID" value="MFH8545478.1"/>
    <property type="molecule type" value="Genomic_DNA"/>
</dbReference>